<name>A0A6N9T713_9HYPH</name>
<keyword evidence="2" id="KW-1185">Reference proteome</keyword>
<organism evidence="1 2">
    <name type="scientific">Jiella pacifica</name>
    <dbReference type="NCBI Taxonomy" id="2696469"/>
    <lineage>
        <taxon>Bacteria</taxon>
        <taxon>Pseudomonadati</taxon>
        <taxon>Pseudomonadota</taxon>
        <taxon>Alphaproteobacteria</taxon>
        <taxon>Hyphomicrobiales</taxon>
        <taxon>Aurantimonadaceae</taxon>
        <taxon>Jiella</taxon>
    </lineage>
</organism>
<accession>A0A6N9T713</accession>
<dbReference type="RefSeq" id="WP_163464165.1">
    <property type="nucleotide sequence ID" value="NZ_JAAAMG010000012.1"/>
</dbReference>
<evidence type="ECO:0000313" key="1">
    <source>
        <dbReference type="EMBL" id="NDW05866.1"/>
    </source>
</evidence>
<comment type="caution">
    <text evidence="1">The sequence shown here is derived from an EMBL/GenBank/DDBJ whole genome shotgun (WGS) entry which is preliminary data.</text>
</comment>
<sequence length="158" mass="18225">MGAQLGPYFYFDGLGNRRKHYFDAETIGPNGEWCLYAVKSRLSSKYAVTVEILKRLHEDDERLAEATLHIVDEDCRKVWQVQRARLVLTARQFVDDDAEAAVLACLASEDREFTVAEVDERTALDHRTLYAVARLYWKRRVTVRDGLFLDYAAHIRAA</sequence>
<dbReference type="EMBL" id="JAAAMG010000012">
    <property type="protein sequence ID" value="NDW05866.1"/>
    <property type="molecule type" value="Genomic_DNA"/>
</dbReference>
<reference evidence="1 2" key="1">
    <citation type="submission" date="2020-01" db="EMBL/GenBank/DDBJ databases">
        <title>Jiella pacifica sp. nov.</title>
        <authorList>
            <person name="Xue Z."/>
            <person name="Zhu S."/>
            <person name="Chen J."/>
            <person name="Yang J."/>
        </authorList>
    </citation>
    <scope>NUCLEOTIDE SEQUENCE [LARGE SCALE GENOMIC DNA]</scope>
    <source>
        <strain evidence="1 2">40Bstr34</strain>
    </source>
</reference>
<dbReference type="AlphaFoldDB" id="A0A6N9T713"/>
<protein>
    <submittedName>
        <fullName evidence="1">Uncharacterized protein</fullName>
    </submittedName>
</protein>
<proteinExistence type="predicted"/>
<evidence type="ECO:0000313" key="2">
    <source>
        <dbReference type="Proteomes" id="UP000469011"/>
    </source>
</evidence>
<dbReference type="Proteomes" id="UP000469011">
    <property type="component" value="Unassembled WGS sequence"/>
</dbReference>
<gene>
    <name evidence="1" type="ORF">GTK09_15695</name>
</gene>